<evidence type="ECO:0000313" key="5">
    <source>
        <dbReference type="EMBL" id="SDB85231.1"/>
    </source>
</evidence>
<evidence type="ECO:0000313" key="6">
    <source>
        <dbReference type="Proteomes" id="UP000199452"/>
    </source>
</evidence>
<dbReference type="Gene3D" id="3.10.129.10">
    <property type="entry name" value="Hotdog Thioesterase"/>
    <property type="match status" value="1"/>
</dbReference>
<dbReference type="EMBL" id="FMYP01000004">
    <property type="protein sequence ID" value="SDB85231.1"/>
    <property type="molecule type" value="Genomic_DNA"/>
</dbReference>
<dbReference type="InterPro" id="IPR029069">
    <property type="entry name" value="HotDog_dom_sf"/>
</dbReference>
<dbReference type="GO" id="GO:0005829">
    <property type="term" value="C:cytosol"/>
    <property type="evidence" value="ECO:0007669"/>
    <property type="project" value="TreeGrafter"/>
</dbReference>
<protein>
    <submittedName>
        <fullName evidence="5">Acyl-CoA hydrolase</fullName>
    </submittedName>
</protein>
<dbReference type="Pfam" id="PF03061">
    <property type="entry name" value="4HBT"/>
    <property type="match status" value="1"/>
</dbReference>
<evidence type="ECO:0000256" key="2">
    <source>
        <dbReference type="ARBA" id="ARBA00022801"/>
    </source>
</evidence>
<dbReference type="OrthoDB" id="9791628at2"/>
<dbReference type="Proteomes" id="UP000199452">
    <property type="component" value="Unassembled WGS sequence"/>
</dbReference>
<gene>
    <name evidence="5" type="ORF">SAMN05216323_10042</name>
</gene>
<dbReference type="AlphaFoldDB" id="A0A1G6GTI8"/>
<evidence type="ECO:0000256" key="1">
    <source>
        <dbReference type="ARBA" id="ARBA00010458"/>
    </source>
</evidence>
<evidence type="ECO:0000259" key="4">
    <source>
        <dbReference type="PROSITE" id="PS51770"/>
    </source>
</evidence>
<keyword evidence="6" id="KW-1185">Reference proteome</keyword>
<accession>A0A1G6GTI8</accession>
<dbReference type="RefSeq" id="WP_092434826.1">
    <property type="nucleotide sequence ID" value="NZ_FMYP01000004.1"/>
</dbReference>
<dbReference type="InterPro" id="IPR033120">
    <property type="entry name" value="HOTDOG_ACOT"/>
</dbReference>
<feature type="domain" description="HotDog ACOT-type" evidence="4">
    <location>
        <begin position="7"/>
        <end position="117"/>
    </location>
</feature>
<organism evidence="5 6">
    <name type="scientific">Williamwhitmania taraxaci</name>
    <dbReference type="NCBI Taxonomy" id="1640674"/>
    <lineage>
        <taxon>Bacteria</taxon>
        <taxon>Pseudomonadati</taxon>
        <taxon>Bacteroidota</taxon>
        <taxon>Bacteroidia</taxon>
        <taxon>Bacteroidales</taxon>
        <taxon>Williamwhitmaniaceae</taxon>
        <taxon>Williamwhitmania</taxon>
    </lineage>
</organism>
<dbReference type="PANTHER" id="PTHR11049:SF31">
    <property type="entry name" value="HOTDOG ACOT-TYPE DOMAIN-CONTAINING PROTEIN"/>
    <property type="match status" value="1"/>
</dbReference>
<dbReference type="InterPro" id="IPR040170">
    <property type="entry name" value="Cytosol_ACT"/>
</dbReference>
<keyword evidence="2 3" id="KW-0378">Hydrolase</keyword>
<evidence type="ECO:0000256" key="3">
    <source>
        <dbReference type="PROSITE-ProRule" id="PRU01106"/>
    </source>
</evidence>
<dbReference type="InterPro" id="IPR006683">
    <property type="entry name" value="Thioestr_dom"/>
</dbReference>
<dbReference type="SUPFAM" id="SSF54637">
    <property type="entry name" value="Thioesterase/thiol ester dehydrase-isomerase"/>
    <property type="match status" value="1"/>
</dbReference>
<dbReference type="PANTHER" id="PTHR11049">
    <property type="entry name" value="ACYL COENZYME A THIOESTER HYDROLASE"/>
    <property type="match status" value="1"/>
</dbReference>
<name>A0A1G6GTI8_9BACT</name>
<dbReference type="GO" id="GO:0052816">
    <property type="term" value="F:long-chain fatty acyl-CoA hydrolase activity"/>
    <property type="evidence" value="ECO:0007669"/>
    <property type="project" value="TreeGrafter"/>
</dbReference>
<dbReference type="GO" id="GO:0006637">
    <property type="term" value="P:acyl-CoA metabolic process"/>
    <property type="evidence" value="ECO:0007669"/>
    <property type="project" value="TreeGrafter"/>
</dbReference>
<dbReference type="STRING" id="1640674.SAMN05216323_10042"/>
<proteinExistence type="inferred from homology"/>
<comment type="similarity">
    <text evidence="1">Belongs to the acyl coenzyme A hydrolase family.</text>
</comment>
<dbReference type="CDD" id="cd03442">
    <property type="entry name" value="BFIT_BACH"/>
    <property type="match status" value="1"/>
</dbReference>
<dbReference type="GO" id="GO:0009062">
    <property type="term" value="P:fatty acid catabolic process"/>
    <property type="evidence" value="ECO:0007669"/>
    <property type="project" value="TreeGrafter"/>
</dbReference>
<reference evidence="5 6" key="1">
    <citation type="submission" date="2016-09" db="EMBL/GenBank/DDBJ databases">
        <authorList>
            <person name="Capua I."/>
            <person name="De Benedictis P."/>
            <person name="Joannis T."/>
            <person name="Lombin L.H."/>
            <person name="Cattoli G."/>
        </authorList>
    </citation>
    <scope>NUCLEOTIDE SEQUENCE [LARGE SCALE GENOMIC DNA]</scope>
    <source>
        <strain evidence="5 6">A7P-90m</strain>
    </source>
</reference>
<sequence length="146" mass="16170">MEKRIIEPKAAITMRLVKSEDLNHHGTLFAGRTAEWFVESGFIAAATLIDPQHVVCLQIHGMYFSKPARPGQVLKFSSKIVLAGRSSLVAHIEVIRAGSVEEPFVSGFITFIHVDDNTKPSAHNLVIVPKTEEDIQLQTQAKALRK</sequence>
<dbReference type="PROSITE" id="PS51770">
    <property type="entry name" value="HOTDOG_ACOT"/>
    <property type="match status" value="1"/>
</dbReference>